<reference evidence="1 2" key="1">
    <citation type="submission" date="2012-12" db="EMBL/GenBank/DDBJ databases">
        <title>Genome assembly of Fulvivirga imtechensis AK7.</title>
        <authorList>
            <person name="Nupur N."/>
            <person name="Khatri I."/>
            <person name="Kumar R."/>
            <person name="Subramanian S."/>
            <person name="Pinnaka A."/>
        </authorList>
    </citation>
    <scope>NUCLEOTIDE SEQUENCE [LARGE SCALE GENOMIC DNA]</scope>
    <source>
        <strain evidence="1 2">AK7</strain>
    </source>
</reference>
<comment type="caution">
    <text evidence="1">The sequence shown here is derived from an EMBL/GenBank/DDBJ whole genome shotgun (WGS) entry which is preliminary data.</text>
</comment>
<dbReference type="STRING" id="1237149.C900_04469"/>
<dbReference type="AlphaFoldDB" id="L8JLY5"/>
<protein>
    <submittedName>
        <fullName evidence="1">Uncharacterized protein</fullName>
    </submittedName>
</protein>
<keyword evidence="2" id="KW-1185">Reference proteome</keyword>
<proteinExistence type="predicted"/>
<sequence length="43" mass="4956">MQVAGIAVKSLGRFAMLIIRHKRITTPLQNQFDIIKLYINETL</sequence>
<dbReference type="EMBL" id="AMZN01000064">
    <property type="protein sequence ID" value="ELR69946.1"/>
    <property type="molecule type" value="Genomic_DNA"/>
</dbReference>
<evidence type="ECO:0000313" key="2">
    <source>
        <dbReference type="Proteomes" id="UP000011135"/>
    </source>
</evidence>
<name>L8JLY5_9BACT</name>
<evidence type="ECO:0000313" key="1">
    <source>
        <dbReference type="EMBL" id="ELR69946.1"/>
    </source>
</evidence>
<dbReference type="Proteomes" id="UP000011135">
    <property type="component" value="Unassembled WGS sequence"/>
</dbReference>
<gene>
    <name evidence="1" type="ORF">C900_04469</name>
</gene>
<accession>L8JLY5</accession>
<organism evidence="1 2">
    <name type="scientific">Fulvivirga imtechensis AK7</name>
    <dbReference type="NCBI Taxonomy" id="1237149"/>
    <lineage>
        <taxon>Bacteria</taxon>
        <taxon>Pseudomonadati</taxon>
        <taxon>Bacteroidota</taxon>
        <taxon>Cytophagia</taxon>
        <taxon>Cytophagales</taxon>
        <taxon>Fulvivirgaceae</taxon>
        <taxon>Fulvivirga</taxon>
    </lineage>
</organism>